<feature type="transmembrane region" description="Helical" evidence="6">
    <location>
        <begin position="262"/>
        <end position="281"/>
    </location>
</feature>
<dbReference type="GO" id="GO:1990961">
    <property type="term" value="P:xenobiotic detoxification by transmembrane export across the plasma membrane"/>
    <property type="evidence" value="ECO:0007669"/>
    <property type="project" value="InterPro"/>
</dbReference>
<feature type="transmembrane region" description="Helical" evidence="6">
    <location>
        <begin position="187"/>
        <end position="209"/>
    </location>
</feature>
<dbReference type="InterPro" id="IPR045069">
    <property type="entry name" value="MATE_euk"/>
</dbReference>
<feature type="transmembrane region" description="Helical" evidence="6">
    <location>
        <begin position="113"/>
        <end position="138"/>
    </location>
</feature>
<proteinExistence type="inferred from homology"/>
<protein>
    <recommendedName>
        <fullName evidence="6">Protein DETOXIFICATION</fullName>
    </recommendedName>
    <alternativeName>
        <fullName evidence="6">Multidrug and toxic compound extrusion protein</fullName>
    </alternativeName>
</protein>
<dbReference type="Pfam" id="PF01554">
    <property type="entry name" value="MatE"/>
    <property type="match status" value="2"/>
</dbReference>
<name>A0A1U8ADK0_NELNU</name>
<dbReference type="OMA" id="CVANITG"/>
<comment type="subcellular location">
    <subcellularLocation>
        <location evidence="1">Membrane</location>
        <topology evidence="1">Multi-pass membrane protein</topology>
    </subcellularLocation>
</comment>
<reference evidence="8" key="1">
    <citation type="submission" date="2025-08" db="UniProtKB">
        <authorList>
            <consortium name="RefSeq"/>
        </authorList>
    </citation>
    <scope>IDENTIFICATION</scope>
</reference>
<evidence type="ECO:0000313" key="8">
    <source>
        <dbReference type="RefSeq" id="XP_010263570.1"/>
    </source>
</evidence>
<evidence type="ECO:0000256" key="5">
    <source>
        <dbReference type="ARBA" id="ARBA00023136"/>
    </source>
</evidence>
<dbReference type="AlphaFoldDB" id="A0A1U8ADK0"/>
<dbReference type="GO" id="GO:0015297">
    <property type="term" value="F:antiporter activity"/>
    <property type="evidence" value="ECO:0007669"/>
    <property type="project" value="InterPro"/>
</dbReference>
<feature type="transmembrane region" description="Helical" evidence="6">
    <location>
        <begin position="42"/>
        <end position="62"/>
    </location>
</feature>
<keyword evidence="7" id="KW-1185">Reference proteome</keyword>
<evidence type="ECO:0000313" key="7">
    <source>
        <dbReference type="Proteomes" id="UP000189703"/>
    </source>
</evidence>
<keyword evidence="5 6" id="KW-0472">Membrane</keyword>
<dbReference type="GO" id="GO:0022857">
    <property type="term" value="F:transmembrane transporter activity"/>
    <property type="evidence" value="ECO:0000318"/>
    <property type="project" value="GO_Central"/>
</dbReference>
<feature type="transmembrane region" description="Helical" evidence="6">
    <location>
        <begin position="301"/>
        <end position="323"/>
    </location>
</feature>
<comment type="similarity">
    <text evidence="2 6">Belongs to the multi antimicrobial extrusion (MATE) (TC 2.A.66.1) family.</text>
</comment>
<feature type="transmembrane region" description="Helical" evidence="6">
    <location>
        <begin position="144"/>
        <end position="166"/>
    </location>
</feature>
<accession>A0A1U8ADK0</accession>
<organism evidence="7 8">
    <name type="scientific">Nelumbo nucifera</name>
    <name type="common">Sacred lotus</name>
    <dbReference type="NCBI Taxonomy" id="4432"/>
    <lineage>
        <taxon>Eukaryota</taxon>
        <taxon>Viridiplantae</taxon>
        <taxon>Streptophyta</taxon>
        <taxon>Embryophyta</taxon>
        <taxon>Tracheophyta</taxon>
        <taxon>Spermatophyta</taxon>
        <taxon>Magnoliopsida</taxon>
        <taxon>Proteales</taxon>
        <taxon>Nelumbonaceae</taxon>
        <taxon>Nelumbo</taxon>
    </lineage>
</organism>
<evidence type="ECO:0000256" key="6">
    <source>
        <dbReference type="RuleBase" id="RU004914"/>
    </source>
</evidence>
<dbReference type="CDD" id="cd13132">
    <property type="entry name" value="MATE_eukaryotic"/>
    <property type="match status" value="1"/>
</dbReference>
<feature type="transmembrane region" description="Helical" evidence="6">
    <location>
        <begin position="344"/>
        <end position="363"/>
    </location>
</feature>
<feature type="transmembrane region" description="Helical" evidence="6">
    <location>
        <begin position="375"/>
        <end position="393"/>
    </location>
</feature>
<dbReference type="eggNOG" id="KOG1347">
    <property type="taxonomic scope" value="Eukaryota"/>
</dbReference>
<dbReference type="GO" id="GO:0016020">
    <property type="term" value="C:membrane"/>
    <property type="evidence" value="ECO:0000318"/>
    <property type="project" value="GO_Central"/>
</dbReference>
<dbReference type="GO" id="GO:0042910">
    <property type="term" value="F:xenobiotic transmembrane transporter activity"/>
    <property type="evidence" value="ECO:0007669"/>
    <property type="project" value="InterPro"/>
</dbReference>
<keyword evidence="4 6" id="KW-1133">Transmembrane helix</keyword>
<evidence type="ECO:0000256" key="3">
    <source>
        <dbReference type="ARBA" id="ARBA00022692"/>
    </source>
</evidence>
<dbReference type="KEGG" id="nnu:104601796"/>
<gene>
    <name evidence="8" type="primary">LOC104601796</name>
</gene>
<dbReference type="PANTHER" id="PTHR11206">
    <property type="entry name" value="MULTIDRUG RESISTANCE PROTEIN"/>
    <property type="match status" value="1"/>
</dbReference>
<feature type="transmembrane region" description="Helical" evidence="6">
    <location>
        <begin position="413"/>
        <end position="436"/>
    </location>
</feature>
<dbReference type="InterPro" id="IPR002528">
    <property type="entry name" value="MATE_fam"/>
</dbReference>
<dbReference type="NCBIfam" id="TIGR00797">
    <property type="entry name" value="matE"/>
    <property type="match status" value="1"/>
</dbReference>
<dbReference type="RefSeq" id="XP_010263570.1">
    <property type="nucleotide sequence ID" value="XM_010265268.2"/>
</dbReference>
<evidence type="ECO:0000256" key="1">
    <source>
        <dbReference type="ARBA" id="ARBA00004141"/>
    </source>
</evidence>
<sequence>MEDYYFEPSSPLKIYTDFSREQDPQQRWHPTPSEVVEEIRQLYTIAFPMIITGLLLYGKSAISMLFMGRLGKEVLAGGSLSIGLANITGYSLLSGLAIGMEAVSSQACGAKQWLLMGLALQRTIIILAMICLPISLLWLKVEPILLYCGQDPTIASVASTYLAFLLPDLLFQSVINPLKIYLRTQKITLPLMLSAGFSLALHAPINYLLVYHFDLGIRGIAMAVALTDLNLLSTLLLYLYLSGNHRKSWPGWSVDCFREWSPILSLAIPSCVSVCLEWWWYELMIIFSGLLSNAAESVATMGILIQTTSFVYIFPSALSLAVSTRVGNELGANRPDRAKLSTRVALSCAIITGFMAMSFTTTMRDAWGRAFTTDQLIISLTATVMPVLGLCELGNCPQTTGCGVLRGSARPSLAATINLGSFYVVGMPAAVLMGFVMDMGLLGLWMGLLMAQATCSVVMVLVLMRTDWILQVRRASELTGSTCSNSNNNNDK</sequence>
<dbReference type="Proteomes" id="UP000189703">
    <property type="component" value="Unplaced"/>
</dbReference>
<feature type="transmembrane region" description="Helical" evidence="6">
    <location>
        <begin position="442"/>
        <end position="464"/>
    </location>
</feature>
<evidence type="ECO:0000256" key="2">
    <source>
        <dbReference type="ARBA" id="ARBA00010199"/>
    </source>
</evidence>
<keyword evidence="3 6" id="KW-0812">Transmembrane</keyword>
<feature type="transmembrane region" description="Helical" evidence="6">
    <location>
        <begin position="74"/>
        <end position="93"/>
    </location>
</feature>
<evidence type="ECO:0000256" key="4">
    <source>
        <dbReference type="ARBA" id="ARBA00022989"/>
    </source>
</evidence>
<feature type="transmembrane region" description="Helical" evidence="6">
    <location>
        <begin position="215"/>
        <end position="241"/>
    </location>
</feature>
<dbReference type="OrthoDB" id="2126698at2759"/>
<dbReference type="GeneID" id="104601796"/>